<evidence type="ECO:0000313" key="3">
    <source>
        <dbReference type="Proteomes" id="UP000285211"/>
    </source>
</evidence>
<dbReference type="PANTHER" id="PTHR33221">
    <property type="entry name" value="WINGED HELIX-TURN-HELIX TRANSCRIPTIONAL REGULATOR, RRF2 FAMILY"/>
    <property type="match status" value="1"/>
</dbReference>
<dbReference type="InterPro" id="IPR036390">
    <property type="entry name" value="WH_DNA-bd_sf"/>
</dbReference>
<keyword evidence="3" id="KW-1185">Reference proteome</keyword>
<proteinExistence type="predicted"/>
<dbReference type="Proteomes" id="UP000285211">
    <property type="component" value="Unassembled WGS sequence"/>
</dbReference>
<dbReference type="PROSITE" id="PS51197">
    <property type="entry name" value="HTH_RRF2_2"/>
    <property type="match status" value="1"/>
</dbReference>
<dbReference type="InterPro" id="IPR000944">
    <property type="entry name" value="Tscrpt_reg_Rrf2"/>
</dbReference>
<dbReference type="OrthoDB" id="9802344at2"/>
<dbReference type="PANTHER" id="PTHR33221:SF5">
    <property type="entry name" value="HTH-TYPE TRANSCRIPTIONAL REGULATOR ISCR"/>
    <property type="match status" value="1"/>
</dbReference>
<dbReference type="InterPro" id="IPR036388">
    <property type="entry name" value="WH-like_DNA-bd_sf"/>
</dbReference>
<comment type="caution">
    <text evidence="2">The sequence shown here is derived from an EMBL/GenBank/DDBJ whole genome shotgun (WGS) entry which is preliminary data.</text>
</comment>
<dbReference type="GO" id="GO:0005829">
    <property type="term" value="C:cytosol"/>
    <property type="evidence" value="ECO:0007669"/>
    <property type="project" value="TreeGrafter"/>
</dbReference>
<reference evidence="2 3" key="1">
    <citation type="submission" date="2019-01" db="EMBL/GenBank/DDBJ databases">
        <authorList>
            <person name="Chen W.-M."/>
        </authorList>
    </citation>
    <scope>NUCLEOTIDE SEQUENCE [LARGE SCALE GENOMIC DNA]</scope>
    <source>
        <strain evidence="2 3">BBQ-12</strain>
    </source>
</reference>
<evidence type="ECO:0000256" key="1">
    <source>
        <dbReference type="ARBA" id="ARBA00023125"/>
    </source>
</evidence>
<gene>
    <name evidence="2" type="ORF">EOD40_05655</name>
</gene>
<protein>
    <submittedName>
        <fullName evidence="2">Rrf2 family transcriptional regulator</fullName>
    </submittedName>
</protein>
<dbReference type="SUPFAM" id="SSF46785">
    <property type="entry name" value="Winged helix' DNA-binding domain"/>
    <property type="match status" value="1"/>
</dbReference>
<accession>A0A437L194</accession>
<dbReference type="Pfam" id="PF02082">
    <property type="entry name" value="Rrf2"/>
    <property type="match status" value="1"/>
</dbReference>
<dbReference type="RefSeq" id="WP_128193917.1">
    <property type="nucleotide sequence ID" value="NZ_SACJ01000002.1"/>
</dbReference>
<dbReference type="AlphaFoldDB" id="A0A437L194"/>
<dbReference type="EMBL" id="SACJ01000002">
    <property type="protein sequence ID" value="RVT78718.1"/>
    <property type="molecule type" value="Genomic_DNA"/>
</dbReference>
<organism evidence="2 3">
    <name type="scientific">Flavobacterium sufflavum</name>
    <dbReference type="NCBI Taxonomy" id="1921138"/>
    <lineage>
        <taxon>Bacteria</taxon>
        <taxon>Pseudomonadati</taxon>
        <taxon>Bacteroidota</taxon>
        <taxon>Flavobacteriia</taxon>
        <taxon>Flavobacteriales</taxon>
        <taxon>Flavobacteriaceae</taxon>
        <taxon>Flavobacterium</taxon>
    </lineage>
</organism>
<keyword evidence="1" id="KW-0238">DNA-binding</keyword>
<dbReference type="GO" id="GO:0003677">
    <property type="term" value="F:DNA binding"/>
    <property type="evidence" value="ECO:0007669"/>
    <property type="project" value="UniProtKB-KW"/>
</dbReference>
<evidence type="ECO:0000313" key="2">
    <source>
        <dbReference type="EMBL" id="RVT78718.1"/>
    </source>
</evidence>
<name>A0A437L194_9FLAO</name>
<dbReference type="GO" id="GO:0003700">
    <property type="term" value="F:DNA-binding transcription factor activity"/>
    <property type="evidence" value="ECO:0007669"/>
    <property type="project" value="TreeGrafter"/>
</dbReference>
<dbReference type="Gene3D" id="1.10.10.10">
    <property type="entry name" value="Winged helix-like DNA-binding domain superfamily/Winged helix DNA-binding domain"/>
    <property type="match status" value="1"/>
</dbReference>
<sequence>MLSKKSKYAIKALVALAKHEKENKDGSPMRIIEISEQEKIPKKFLEAILLELRRHNLLGSKMGVNGGYYLLKSPKDIALTDIIRLTDGPIAMIPCASLNFYEKCDDCVDETICGLRKVMTELRTASLKVLSGNTIEDIIKNEKKLIKTKNQE</sequence>
<dbReference type="NCBIfam" id="TIGR00738">
    <property type="entry name" value="rrf2_super"/>
    <property type="match status" value="1"/>
</dbReference>